<evidence type="ECO:0000256" key="3">
    <source>
        <dbReference type="ARBA" id="ARBA00022989"/>
    </source>
</evidence>
<dbReference type="GO" id="GO:0016020">
    <property type="term" value="C:membrane"/>
    <property type="evidence" value="ECO:0007669"/>
    <property type="project" value="UniProtKB-SubCell"/>
</dbReference>
<dbReference type="InterPro" id="IPR006202">
    <property type="entry name" value="Neur_chan_lig-bd"/>
</dbReference>
<proteinExistence type="predicted"/>
<feature type="compositionally biased region" description="Basic and acidic residues" evidence="5">
    <location>
        <begin position="551"/>
        <end position="561"/>
    </location>
</feature>
<dbReference type="SUPFAM" id="SSF63712">
    <property type="entry name" value="Nicotinic receptor ligand binding domain-like"/>
    <property type="match status" value="1"/>
</dbReference>
<dbReference type="InterPro" id="IPR036734">
    <property type="entry name" value="Neur_chan_lig-bd_sf"/>
</dbReference>
<protein>
    <recommendedName>
        <fullName evidence="11">Neurotransmitter-gated ion-channel ligand-binding domain-containing protein</fullName>
    </recommendedName>
</protein>
<keyword evidence="3 6" id="KW-1133">Transmembrane helix</keyword>
<keyword evidence="2 6" id="KW-0812">Transmembrane</keyword>
<dbReference type="EMBL" id="CAACVS010000268">
    <property type="protein sequence ID" value="VEU40244.1"/>
    <property type="molecule type" value="Genomic_DNA"/>
</dbReference>
<keyword evidence="10" id="KW-1185">Reference proteome</keyword>
<accession>A0A448ZE02</accession>
<evidence type="ECO:0000256" key="2">
    <source>
        <dbReference type="ARBA" id="ARBA00022692"/>
    </source>
</evidence>
<gene>
    <name evidence="9" type="ORF">PSNMU_V1.4_AUG-EV-PASAV3_0071220</name>
</gene>
<evidence type="ECO:0000256" key="5">
    <source>
        <dbReference type="SAM" id="MobiDB-lite"/>
    </source>
</evidence>
<feature type="compositionally biased region" description="Basic and acidic residues" evidence="5">
    <location>
        <begin position="16"/>
        <end position="28"/>
    </location>
</feature>
<feature type="region of interest" description="Disordered" evidence="5">
    <location>
        <begin position="551"/>
        <end position="619"/>
    </location>
</feature>
<dbReference type="InterPro" id="IPR006201">
    <property type="entry name" value="Neur_channel"/>
</dbReference>
<feature type="transmembrane region" description="Helical" evidence="6">
    <location>
        <begin position="441"/>
        <end position="461"/>
    </location>
</feature>
<dbReference type="AlphaFoldDB" id="A0A448ZE02"/>
<dbReference type="OrthoDB" id="5975154at2759"/>
<comment type="subcellular location">
    <subcellularLocation>
        <location evidence="1">Membrane</location>
        <topology evidence="1">Multi-pass membrane protein</topology>
    </subcellularLocation>
</comment>
<feature type="compositionally biased region" description="Basic residues" evidence="5">
    <location>
        <begin position="102"/>
        <end position="116"/>
    </location>
</feature>
<feature type="domain" description="Neurotransmitter-gated ion-channel ligand-binding" evidence="7">
    <location>
        <begin position="234"/>
        <end position="433"/>
    </location>
</feature>
<evidence type="ECO:0000259" key="7">
    <source>
        <dbReference type="Pfam" id="PF02931"/>
    </source>
</evidence>
<dbReference type="CDD" id="cd18989">
    <property type="entry name" value="LGIC_ECD_cation"/>
    <property type="match status" value="1"/>
</dbReference>
<keyword evidence="4 6" id="KW-0472">Membrane</keyword>
<dbReference type="InterPro" id="IPR038050">
    <property type="entry name" value="Neuro_actylchol_rec"/>
</dbReference>
<evidence type="ECO:0000259" key="8">
    <source>
        <dbReference type="Pfam" id="PF02932"/>
    </source>
</evidence>
<evidence type="ECO:0000256" key="1">
    <source>
        <dbReference type="ARBA" id="ARBA00004141"/>
    </source>
</evidence>
<dbReference type="InterPro" id="IPR036719">
    <property type="entry name" value="Neuro-gated_channel_TM_sf"/>
</dbReference>
<feature type="domain" description="Neurotransmitter-gated ion-channel transmembrane" evidence="8">
    <location>
        <begin position="451"/>
        <end position="715"/>
    </location>
</feature>
<dbReference type="Pfam" id="PF02931">
    <property type="entry name" value="Neur_chan_LBD"/>
    <property type="match status" value="1"/>
</dbReference>
<dbReference type="GO" id="GO:0004888">
    <property type="term" value="F:transmembrane signaling receptor activity"/>
    <property type="evidence" value="ECO:0007669"/>
    <property type="project" value="InterPro"/>
</dbReference>
<feature type="transmembrane region" description="Helical" evidence="6">
    <location>
        <begin position="467"/>
        <end position="488"/>
    </location>
</feature>
<evidence type="ECO:0008006" key="11">
    <source>
        <dbReference type="Google" id="ProtNLM"/>
    </source>
</evidence>
<evidence type="ECO:0000256" key="4">
    <source>
        <dbReference type="ARBA" id="ARBA00023136"/>
    </source>
</evidence>
<feature type="compositionally biased region" description="Basic and acidic residues" evidence="5">
    <location>
        <begin position="127"/>
        <end position="139"/>
    </location>
</feature>
<feature type="region of interest" description="Disordered" evidence="5">
    <location>
        <begin position="1"/>
        <end position="40"/>
    </location>
</feature>
<evidence type="ECO:0000313" key="10">
    <source>
        <dbReference type="Proteomes" id="UP000291116"/>
    </source>
</evidence>
<sequence>MTSSYYLPRNGRYNKYGHDQRAPERKPYEYSGRANGNRNNAMERNRNSGWMWFSFCLMVWALSLQFGGVLRARPSSRIPAQDGFDPRPGQQQQLPPSMEQRRRIHPQQARRMHQQHPSRQIQQQHLLDNKQQKRRRAEEISDTGEIILDEVVVTDPLEGFRNYSKAADPDKAWENNEKIQTISSMEGKLRATLLQKYDRNSYPWEWAWDQNFFEEYDREGENEGDNRTESSKIRQGLPVDFGLNFHKVHDLDVAESTADLVIWVRISWVDPRLAWDPNDFNGLKNCWFFVTDGIGGGEVSEIWTPDIYLWNQEDTMANSLANTYAIVSSDGSVYWSRPGRLKSTCKYLGLENFPFDDLSCALEFGSWAHSGLYIRPSKLDGTGYSIGNSETSGSSFVEFEIHDVEVESVVYPPFLAAPEEDWPVLIYTLTFKRASAPYLRGVLLTNILLNMAAFACFWMPPHVGERMGLAITCVLAAVAGELVMASNLPNCSEMSWYNKFMFGSSGFALLVVFQSAVVIYFFFLTKDDLVPGYIKWLKRKLLNEKKKEKYSSVEKAKDQHTNDMTQDDEEEDNFPTNLNRKASINSVEEEEDSDAQTQSPENERMFQRPKLLPSQSEKSIDIFQSTTNRARRRVTLNLNDSMVNGSTLAQFLHTQNALTGDTTPRYRDDAEDDAEKEAAKERENQKRWMKVGENIDSACRVIVPAGYLAFLALIFKDTGHFEGFYSLFN</sequence>
<feature type="region of interest" description="Disordered" evidence="5">
    <location>
        <begin position="659"/>
        <end position="681"/>
    </location>
</feature>
<evidence type="ECO:0000256" key="6">
    <source>
        <dbReference type="SAM" id="Phobius"/>
    </source>
</evidence>
<dbReference type="Gene3D" id="2.70.170.10">
    <property type="entry name" value="Neurotransmitter-gated ion-channel ligand-binding domain"/>
    <property type="match status" value="1"/>
</dbReference>
<dbReference type="Gene3D" id="1.20.58.390">
    <property type="entry name" value="Neurotransmitter-gated ion-channel transmembrane domain"/>
    <property type="match status" value="1"/>
</dbReference>
<dbReference type="Proteomes" id="UP000291116">
    <property type="component" value="Unassembled WGS sequence"/>
</dbReference>
<name>A0A448ZE02_9STRA</name>
<dbReference type="PANTHER" id="PTHR18945">
    <property type="entry name" value="NEUROTRANSMITTER GATED ION CHANNEL"/>
    <property type="match status" value="1"/>
</dbReference>
<dbReference type="InterPro" id="IPR006029">
    <property type="entry name" value="Neurotrans-gated_channel_TM"/>
</dbReference>
<feature type="transmembrane region" description="Helical" evidence="6">
    <location>
        <begin position="500"/>
        <end position="523"/>
    </location>
</feature>
<dbReference type="GO" id="GO:0005230">
    <property type="term" value="F:extracellular ligand-gated monoatomic ion channel activity"/>
    <property type="evidence" value="ECO:0007669"/>
    <property type="project" value="InterPro"/>
</dbReference>
<evidence type="ECO:0000313" key="9">
    <source>
        <dbReference type="EMBL" id="VEU40244.1"/>
    </source>
</evidence>
<dbReference type="SUPFAM" id="SSF90112">
    <property type="entry name" value="Neurotransmitter-gated ion-channel transmembrane pore"/>
    <property type="match status" value="1"/>
</dbReference>
<organism evidence="9 10">
    <name type="scientific">Pseudo-nitzschia multistriata</name>
    <dbReference type="NCBI Taxonomy" id="183589"/>
    <lineage>
        <taxon>Eukaryota</taxon>
        <taxon>Sar</taxon>
        <taxon>Stramenopiles</taxon>
        <taxon>Ochrophyta</taxon>
        <taxon>Bacillariophyta</taxon>
        <taxon>Bacillariophyceae</taxon>
        <taxon>Bacillariophycidae</taxon>
        <taxon>Bacillariales</taxon>
        <taxon>Bacillariaceae</taxon>
        <taxon>Pseudo-nitzschia</taxon>
    </lineage>
</organism>
<feature type="compositionally biased region" description="Polar residues" evidence="5">
    <location>
        <begin position="574"/>
        <end position="586"/>
    </location>
</feature>
<feature type="transmembrane region" description="Helical" evidence="6">
    <location>
        <begin position="50"/>
        <end position="70"/>
    </location>
</feature>
<feature type="region of interest" description="Disordered" evidence="5">
    <location>
        <begin position="77"/>
        <end position="139"/>
    </location>
</feature>
<reference evidence="9 10" key="1">
    <citation type="submission" date="2019-01" db="EMBL/GenBank/DDBJ databases">
        <authorList>
            <person name="Ferrante I. M."/>
        </authorList>
    </citation>
    <scope>NUCLEOTIDE SEQUENCE [LARGE SCALE GENOMIC DNA]</scope>
    <source>
        <strain evidence="9 10">B856</strain>
    </source>
</reference>
<dbReference type="Pfam" id="PF02932">
    <property type="entry name" value="Neur_chan_memb"/>
    <property type="match status" value="1"/>
</dbReference>